<dbReference type="InterPro" id="IPR003439">
    <property type="entry name" value="ABC_transporter-like_ATP-bd"/>
</dbReference>
<dbReference type="GO" id="GO:0042626">
    <property type="term" value="F:ATPase-coupled transmembrane transporter activity"/>
    <property type="evidence" value="ECO:0007669"/>
    <property type="project" value="TreeGrafter"/>
</dbReference>
<dbReference type="InterPro" id="IPR017871">
    <property type="entry name" value="ABC_transporter-like_CS"/>
</dbReference>
<evidence type="ECO:0000256" key="4">
    <source>
        <dbReference type="ARBA" id="ARBA00022475"/>
    </source>
</evidence>
<dbReference type="AlphaFoldDB" id="A0A8H2QR70"/>
<evidence type="ECO:0000256" key="5">
    <source>
        <dbReference type="ARBA" id="ARBA00022741"/>
    </source>
</evidence>
<evidence type="ECO:0000256" key="8">
    <source>
        <dbReference type="ARBA" id="ARBA00023136"/>
    </source>
</evidence>
<dbReference type="PANTHER" id="PTHR43553">
    <property type="entry name" value="HEAVY METAL TRANSPORTER"/>
    <property type="match status" value="1"/>
</dbReference>
<evidence type="ECO:0000256" key="7">
    <source>
        <dbReference type="ARBA" id="ARBA00022967"/>
    </source>
</evidence>
<comment type="subcellular location">
    <subcellularLocation>
        <location evidence="1 10">Cell membrane</location>
        <topology evidence="1 10">Peripheral membrane protein</topology>
    </subcellularLocation>
</comment>
<comment type="caution">
    <text evidence="12">The sequence shown here is derived from an EMBL/GenBank/DDBJ whole genome shotgun (WGS) entry which is preliminary data.</text>
</comment>
<dbReference type="GO" id="GO:0016887">
    <property type="term" value="F:ATP hydrolysis activity"/>
    <property type="evidence" value="ECO:0007669"/>
    <property type="project" value="InterPro"/>
</dbReference>
<dbReference type="InterPro" id="IPR005876">
    <property type="entry name" value="Co_trans_ATP-bd"/>
</dbReference>
<dbReference type="EMBL" id="CAACYI010000001">
    <property type="protein sequence ID" value="VFB15536.1"/>
    <property type="molecule type" value="Genomic_DNA"/>
</dbReference>
<dbReference type="InterPro" id="IPR015856">
    <property type="entry name" value="ABC_transpr_CbiO/EcfA_su"/>
</dbReference>
<keyword evidence="5 10" id="KW-0547">Nucleotide-binding</keyword>
<evidence type="ECO:0000256" key="6">
    <source>
        <dbReference type="ARBA" id="ARBA00022840"/>
    </source>
</evidence>
<dbReference type="SUPFAM" id="SSF52540">
    <property type="entry name" value="P-loop containing nucleoside triphosphate hydrolases"/>
    <property type="match status" value="1"/>
</dbReference>
<comment type="similarity">
    <text evidence="2 10">Belongs to the ABC transporter superfamily.</text>
</comment>
<dbReference type="FunFam" id="3.40.50.300:FF:000224">
    <property type="entry name" value="Energy-coupling factor transporter ATP-binding protein EcfA"/>
    <property type="match status" value="1"/>
</dbReference>
<evidence type="ECO:0000313" key="13">
    <source>
        <dbReference type="Proteomes" id="UP000377798"/>
    </source>
</evidence>
<evidence type="ECO:0000259" key="11">
    <source>
        <dbReference type="PROSITE" id="PS50893"/>
    </source>
</evidence>
<accession>A0A8H2QR70</accession>
<proteinExistence type="inferred from homology"/>
<gene>
    <name evidence="12" type="primary">cbiO</name>
    <name evidence="12" type="ORF">NCTC13150_00031</name>
</gene>
<dbReference type="PANTHER" id="PTHR43553:SF24">
    <property type="entry name" value="ENERGY-COUPLING FACTOR TRANSPORTER ATP-BINDING PROTEIN ECFA1"/>
    <property type="match status" value="1"/>
</dbReference>
<comment type="function">
    <text evidence="10">Part of an ABC transporter complex. Responsible for energy coupling to the transport system.</text>
</comment>
<dbReference type="InterPro" id="IPR003593">
    <property type="entry name" value="AAA+_ATPase"/>
</dbReference>
<evidence type="ECO:0000256" key="10">
    <source>
        <dbReference type="RuleBase" id="RU364103"/>
    </source>
</evidence>
<keyword evidence="12" id="KW-0378">Hydrolase</keyword>
<dbReference type="GO" id="GO:0043190">
    <property type="term" value="C:ATP-binding cassette (ABC) transporter complex"/>
    <property type="evidence" value="ECO:0007669"/>
    <property type="project" value="TreeGrafter"/>
</dbReference>
<keyword evidence="7" id="KW-1278">Translocase</keyword>
<feature type="domain" description="ABC transporter" evidence="11">
    <location>
        <begin position="2"/>
        <end position="238"/>
    </location>
</feature>
<dbReference type="Proteomes" id="UP000377798">
    <property type="component" value="Unassembled WGS sequence"/>
</dbReference>
<protein>
    <recommendedName>
        <fullName evidence="10">ABC transporter ATP-binding protein</fullName>
    </recommendedName>
</protein>
<dbReference type="GO" id="GO:0006824">
    <property type="term" value="P:cobalt ion transport"/>
    <property type="evidence" value="ECO:0007669"/>
    <property type="project" value="InterPro"/>
</dbReference>
<dbReference type="Gene3D" id="3.40.50.300">
    <property type="entry name" value="P-loop containing nucleotide triphosphate hydrolases"/>
    <property type="match status" value="1"/>
</dbReference>
<dbReference type="Pfam" id="PF00005">
    <property type="entry name" value="ABC_tran"/>
    <property type="match status" value="1"/>
</dbReference>
<evidence type="ECO:0000313" key="12">
    <source>
        <dbReference type="EMBL" id="VFB15536.1"/>
    </source>
</evidence>
<evidence type="ECO:0000256" key="9">
    <source>
        <dbReference type="ARBA" id="ARBA00025157"/>
    </source>
</evidence>
<sequence>MLRLENVSYAYQKGGEDALKNLNMDFSKGSCVGLLGENGAGKSTIFLNMLGIYRPSRGKIYYRDQELVYSKKALNDFRSKVSMVFQDPDQQIFYSNVKDDIAFALKNQKMDPDLIEEKVQKSMEAVNITHLANRPVHYLSYGQKKRVAIAGILAMDCETILFDEPTAGLDPSMTESIKELLASLVAQGKKLIVSSHDMDFIYQVCDYVYVISHGQMVTEGSIDQVFLNEKAIQEAGLIPPTLVRMHLHGKTPLFKKEEDLYAYLRERAEESH</sequence>
<dbReference type="PROSITE" id="PS00211">
    <property type="entry name" value="ABC_TRANSPORTER_1"/>
    <property type="match status" value="1"/>
</dbReference>
<dbReference type="CDD" id="cd03225">
    <property type="entry name" value="ABC_cobalt_CbiO_domain1"/>
    <property type="match status" value="1"/>
</dbReference>
<organism evidence="12 13">
    <name type="scientific">Urinicoccus massiliensis</name>
    <dbReference type="NCBI Taxonomy" id="1723382"/>
    <lineage>
        <taxon>Bacteria</taxon>
        <taxon>Bacillati</taxon>
        <taxon>Bacillota</taxon>
        <taxon>Tissierellia</taxon>
        <taxon>Tissierellales</taxon>
        <taxon>Peptoniphilaceae</taxon>
        <taxon>Urinicoccus</taxon>
    </lineage>
</organism>
<dbReference type="PROSITE" id="PS50893">
    <property type="entry name" value="ABC_TRANSPORTER_2"/>
    <property type="match status" value="1"/>
</dbReference>
<evidence type="ECO:0000256" key="3">
    <source>
        <dbReference type="ARBA" id="ARBA00022448"/>
    </source>
</evidence>
<keyword evidence="6 10" id="KW-0067">ATP-binding</keyword>
<dbReference type="InterPro" id="IPR050095">
    <property type="entry name" value="ECF_ABC_transporter_ATP-bd"/>
</dbReference>
<keyword evidence="3 10" id="KW-0813">Transport</keyword>
<keyword evidence="4 10" id="KW-1003">Cell membrane</keyword>
<keyword evidence="8 10" id="KW-0472">Membrane</keyword>
<dbReference type="RefSeq" id="WP_072470186.1">
    <property type="nucleotide sequence ID" value="NZ_CAACYI010000001.1"/>
</dbReference>
<evidence type="ECO:0000256" key="1">
    <source>
        <dbReference type="ARBA" id="ARBA00004202"/>
    </source>
</evidence>
<reference evidence="12 13" key="1">
    <citation type="submission" date="2019-02" db="EMBL/GenBank/DDBJ databases">
        <authorList>
            <consortium name="Pathogen Informatics"/>
        </authorList>
    </citation>
    <scope>NUCLEOTIDE SEQUENCE [LARGE SCALE GENOMIC DNA]</scope>
    <source>
        <strain evidence="12 13">3012STDY7089603</strain>
    </source>
</reference>
<evidence type="ECO:0000256" key="2">
    <source>
        <dbReference type="ARBA" id="ARBA00005417"/>
    </source>
</evidence>
<name>A0A8H2QR70_9FIRM</name>
<dbReference type="GO" id="GO:0005524">
    <property type="term" value="F:ATP binding"/>
    <property type="evidence" value="ECO:0007669"/>
    <property type="project" value="UniProtKB-UniRule"/>
</dbReference>
<keyword evidence="13" id="KW-1185">Reference proteome</keyword>
<dbReference type="NCBIfam" id="TIGR01166">
    <property type="entry name" value="cbiO"/>
    <property type="match status" value="1"/>
</dbReference>
<comment type="function">
    <text evidence="9">Probably part of an ABC transporter complex. Responsible for energy coupling to the transport system.</text>
</comment>
<dbReference type="SMART" id="SM00382">
    <property type="entry name" value="AAA"/>
    <property type="match status" value="1"/>
</dbReference>
<dbReference type="InterPro" id="IPR027417">
    <property type="entry name" value="P-loop_NTPase"/>
</dbReference>